<dbReference type="RefSeq" id="WP_099110611.1">
    <property type="nucleotide sequence ID" value="NZ_CAWNRH010000102.1"/>
</dbReference>
<organism evidence="11 12">
    <name type="scientific">Xenorhabdus stockiae</name>
    <dbReference type="NCBI Taxonomy" id="351614"/>
    <lineage>
        <taxon>Bacteria</taxon>
        <taxon>Pseudomonadati</taxon>
        <taxon>Pseudomonadota</taxon>
        <taxon>Gammaproteobacteria</taxon>
        <taxon>Enterobacterales</taxon>
        <taxon>Morganellaceae</taxon>
        <taxon>Xenorhabdus</taxon>
    </lineage>
</organism>
<keyword evidence="5" id="KW-0805">Transcription regulation</keyword>
<dbReference type="SMART" id="SM00448">
    <property type="entry name" value="REC"/>
    <property type="match status" value="1"/>
</dbReference>
<dbReference type="InterPro" id="IPR027417">
    <property type="entry name" value="P-loop_NTPase"/>
</dbReference>
<dbReference type="InterPro" id="IPR058031">
    <property type="entry name" value="AAA_lid_NorR"/>
</dbReference>
<dbReference type="PANTHER" id="PTHR32071:SF116">
    <property type="entry name" value="TRANSCRIPTIONAL REGULATORY PROTEIN GLRR"/>
    <property type="match status" value="1"/>
</dbReference>
<keyword evidence="7" id="KW-0804">Transcription</keyword>
<keyword evidence="2" id="KW-0547">Nucleotide-binding</keyword>
<dbReference type="PANTHER" id="PTHR32071">
    <property type="entry name" value="TRANSCRIPTIONAL REGULATORY PROTEIN"/>
    <property type="match status" value="1"/>
</dbReference>
<keyword evidence="4" id="KW-0902">Two-component regulatory system</keyword>
<dbReference type="GO" id="GO:0005524">
    <property type="term" value="F:ATP binding"/>
    <property type="evidence" value="ECO:0007669"/>
    <property type="project" value="UniProtKB-KW"/>
</dbReference>
<dbReference type="NCBIfam" id="NF011695">
    <property type="entry name" value="PRK15115.1"/>
    <property type="match status" value="1"/>
</dbReference>
<dbReference type="Pfam" id="PF25601">
    <property type="entry name" value="AAA_lid_14"/>
    <property type="match status" value="1"/>
</dbReference>
<dbReference type="PROSITE" id="PS00676">
    <property type="entry name" value="SIGMA54_INTERACT_2"/>
    <property type="match status" value="1"/>
</dbReference>
<sequence length="445" mass="49397">MTARNPAHLLLVDDDPSLLKLLGMRLISEGFRVTTVESGHEALRILLKEKVDLVISDLRMDEMDGMALFAEIQKQHPGMPVIILTAHGSIPDAVAATQQGVFSFLTKPVDRDALYKAIDDALELSTPAIDGKWSEQIVTRSPLMLRLLEQAKMVAQSDVSVLINGHSGTGKEVLAQAIHRASPRAKKPFIAINCGALPEQLLESELFGHAKGAFTGAVSSREGLFLAAQGGTLFLDEIGDMPLALQVKLLRVLQERKIRPLGSNRDLDIDVRIISATHRDLPKAMQRNEFREDLYYRLNVVNLKIPTLNERAEDIPLLANHLLRESAKRHKPFVRSFSTNAMKCLMAASWPGNVRQLVNVIEQCVALTTAPVISDALVMQALEGENTALPTFVEARSQFELNYLRKLLQMTKGNVTHAARVAGRNRTEFYKLLARHELDANDFKE</sequence>
<dbReference type="AlphaFoldDB" id="A0A2D0KM58"/>
<dbReference type="SMART" id="SM00382">
    <property type="entry name" value="AAA"/>
    <property type="match status" value="1"/>
</dbReference>
<comment type="caution">
    <text evidence="11">The sequence shown here is derived from an EMBL/GenBank/DDBJ whole genome shotgun (WGS) entry which is preliminary data.</text>
</comment>
<dbReference type="CDD" id="cd00009">
    <property type="entry name" value="AAA"/>
    <property type="match status" value="1"/>
</dbReference>
<evidence type="ECO:0000259" key="9">
    <source>
        <dbReference type="PROSITE" id="PS50045"/>
    </source>
</evidence>
<dbReference type="PROSITE" id="PS50045">
    <property type="entry name" value="SIGMA54_INTERACT_4"/>
    <property type="match status" value="1"/>
</dbReference>
<dbReference type="GO" id="GO:0000160">
    <property type="term" value="P:phosphorelay signal transduction system"/>
    <property type="evidence" value="ECO:0007669"/>
    <property type="project" value="UniProtKB-KW"/>
</dbReference>
<dbReference type="Gene3D" id="1.10.10.60">
    <property type="entry name" value="Homeodomain-like"/>
    <property type="match status" value="1"/>
</dbReference>
<dbReference type="Proteomes" id="UP000222366">
    <property type="component" value="Unassembled WGS sequence"/>
</dbReference>
<gene>
    <name evidence="11" type="ORF">Xsto_02930</name>
</gene>
<evidence type="ECO:0000259" key="10">
    <source>
        <dbReference type="PROSITE" id="PS50110"/>
    </source>
</evidence>
<evidence type="ECO:0000256" key="7">
    <source>
        <dbReference type="ARBA" id="ARBA00023163"/>
    </source>
</evidence>
<name>A0A2D0KM58_9GAMM</name>
<feature type="modified residue" description="4-aspartylphosphate" evidence="8">
    <location>
        <position position="57"/>
    </location>
</feature>
<dbReference type="GO" id="GO:0006355">
    <property type="term" value="P:regulation of DNA-templated transcription"/>
    <property type="evidence" value="ECO:0007669"/>
    <property type="project" value="InterPro"/>
</dbReference>
<dbReference type="SUPFAM" id="SSF52172">
    <property type="entry name" value="CheY-like"/>
    <property type="match status" value="1"/>
</dbReference>
<dbReference type="EMBL" id="NJAJ01000028">
    <property type="protein sequence ID" value="PHM64524.1"/>
    <property type="molecule type" value="Genomic_DNA"/>
</dbReference>
<dbReference type="InterPro" id="IPR001789">
    <property type="entry name" value="Sig_transdc_resp-reg_receiver"/>
</dbReference>
<dbReference type="SUPFAM" id="SSF46689">
    <property type="entry name" value="Homeodomain-like"/>
    <property type="match status" value="1"/>
</dbReference>
<evidence type="ECO:0000256" key="4">
    <source>
        <dbReference type="ARBA" id="ARBA00023012"/>
    </source>
</evidence>
<evidence type="ECO:0000256" key="5">
    <source>
        <dbReference type="ARBA" id="ARBA00023015"/>
    </source>
</evidence>
<evidence type="ECO:0000256" key="6">
    <source>
        <dbReference type="ARBA" id="ARBA00023125"/>
    </source>
</evidence>
<dbReference type="Gene3D" id="3.40.50.2300">
    <property type="match status" value="1"/>
</dbReference>
<evidence type="ECO:0000256" key="2">
    <source>
        <dbReference type="ARBA" id="ARBA00022741"/>
    </source>
</evidence>
<dbReference type="InterPro" id="IPR011006">
    <property type="entry name" value="CheY-like_superfamily"/>
</dbReference>
<dbReference type="GO" id="GO:0003677">
    <property type="term" value="F:DNA binding"/>
    <property type="evidence" value="ECO:0007669"/>
    <property type="project" value="UniProtKB-KW"/>
</dbReference>
<dbReference type="FunFam" id="3.40.50.2300:FF:000018">
    <property type="entry name" value="DNA-binding transcriptional regulator NtrC"/>
    <property type="match status" value="1"/>
</dbReference>
<dbReference type="InterPro" id="IPR025943">
    <property type="entry name" value="Sigma_54_int_dom_ATP-bd_2"/>
</dbReference>
<dbReference type="FunFam" id="3.40.50.300:FF:000006">
    <property type="entry name" value="DNA-binding transcriptional regulator NtrC"/>
    <property type="match status" value="1"/>
</dbReference>
<dbReference type="Gene3D" id="1.10.8.60">
    <property type="match status" value="1"/>
</dbReference>
<evidence type="ECO:0000313" key="12">
    <source>
        <dbReference type="Proteomes" id="UP000222366"/>
    </source>
</evidence>
<dbReference type="Gene3D" id="3.40.50.300">
    <property type="entry name" value="P-loop containing nucleotide triphosphate hydrolases"/>
    <property type="match status" value="1"/>
</dbReference>
<reference evidence="11 12" key="1">
    <citation type="journal article" date="2017" name="Nat. Microbiol.">
        <title>Natural product diversity associated with the nematode symbionts Photorhabdus and Xenorhabdus.</title>
        <authorList>
            <person name="Tobias N.J."/>
            <person name="Wolff H."/>
            <person name="Djahanschiri B."/>
            <person name="Grundmann F."/>
            <person name="Kronenwerth M."/>
            <person name="Shi Y.M."/>
            <person name="Simonyi S."/>
            <person name="Grun P."/>
            <person name="Shapiro-Ilan D."/>
            <person name="Pidot S.J."/>
            <person name="Stinear T.P."/>
            <person name="Ebersberger I."/>
            <person name="Bode H.B."/>
        </authorList>
    </citation>
    <scope>NUCLEOTIDE SEQUENCE [LARGE SCALE GENOMIC DNA]</scope>
    <source>
        <strain evidence="11 12">DSM 17904</strain>
    </source>
</reference>
<dbReference type="InterPro" id="IPR025944">
    <property type="entry name" value="Sigma_54_int_dom_CS"/>
</dbReference>
<keyword evidence="6" id="KW-0238">DNA-binding</keyword>
<keyword evidence="1 8" id="KW-0597">Phosphoprotein</keyword>
<keyword evidence="12" id="KW-1185">Reference proteome</keyword>
<dbReference type="PROSITE" id="PS50110">
    <property type="entry name" value="RESPONSE_REGULATORY"/>
    <property type="match status" value="1"/>
</dbReference>
<feature type="domain" description="Response regulatory" evidence="10">
    <location>
        <begin position="8"/>
        <end position="122"/>
    </location>
</feature>
<evidence type="ECO:0000313" key="11">
    <source>
        <dbReference type="EMBL" id="PHM64524.1"/>
    </source>
</evidence>
<feature type="domain" description="Sigma-54 factor interaction" evidence="9">
    <location>
        <begin position="137"/>
        <end position="366"/>
    </location>
</feature>
<evidence type="ECO:0000256" key="8">
    <source>
        <dbReference type="PROSITE-ProRule" id="PRU00169"/>
    </source>
</evidence>
<evidence type="ECO:0000256" key="1">
    <source>
        <dbReference type="ARBA" id="ARBA00022553"/>
    </source>
</evidence>
<dbReference type="InterPro" id="IPR002078">
    <property type="entry name" value="Sigma_54_int"/>
</dbReference>
<dbReference type="InterPro" id="IPR009057">
    <property type="entry name" value="Homeodomain-like_sf"/>
</dbReference>
<accession>A0A2D0KM58</accession>
<keyword evidence="3" id="KW-0067">ATP-binding</keyword>
<proteinExistence type="predicted"/>
<evidence type="ECO:0000256" key="3">
    <source>
        <dbReference type="ARBA" id="ARBA00022840"/>
    </source>
</evidence>
<dbReference type="Pfam" id="PF00072">
    <property type="entry name" value="Response_reg"/>
    <property type="match status" value="1"/>
</dbReference>
<dbReference type="SUPFAM" id="SSF52540">
    <property type="entry name" value="P-loop containing nucleoside triphosphate hydrolases"/>
    <property type="match status" value="1"/>
</dbReference>
<dbReference type="Pfam" id="PF00158">
    <property type="entry name" value="Sigma54_activat"/>
    <property type="match status" value="1"/>
</dbReference>
<protein>
    <submittedName>
        <fullName evidence="11">Sigma 54-dependent response regulator</fullName>
    </submittedName>
</protein>
<dbReference type="InterPro" id="IPR003593">
    <property type="entry name" value="AAA+_ATPase"/>
</dbReference>
<dbReference type="PROSITE" id="PS00688">
    <property type="entry name" value="SIGMA54_INTERACT_3"/>
    <property type="match status" value="1"/>
</dbReference>